<sequence length="228" mass="25786">MKNKVFICTVVLLSAVYVSQATAQKQNHKEYQDMKISECNDCHKGEGVALNHDADWVRQHRSIASKAGHNCAQCHTQAYCLDCHQGGGINADLTRANFGQDYIPRSHRSDFVQIHPLKSLDNPQTCYRCHDQRFCNECHSRYPRGSFRIRSHLPSGTGQLYSGVWSSEHSREARRNLQTCQSCHPNGDVCLRCHGGNRALGVRVNPHPKNFQGGNISRRTDRTCRACH</sequence>
<name>A0A6V8NAM1_9BACT</name>
<organism evidence="2 3">
    <name type="scientific">Geomonas limicola</name>
    <dbReference type="NCBI Taxonomy" id="2740186"/>
    <lineage>
        <taxon>Bacteria</taxon>
        <taxon>Pseudomonadati</taxon>
        <taxon>Thermodesulfobacteriota</taxon>
        <taxon>Desulfuromonadia</taxon>
        <taxon>Geobacterales</taxon>
        <taxon>Geobacteraceae</taxon>
        <taxon>Geomonas</taxon>
    </lineage>
</organism>
<dbReference type="InterPro" id="IPR036280">
    <property type="entry name" value="Multihaem_cyt_sf"/>
</dbReference>
<reference evidence="3" key="1">
    <citation type="submission" date="2020-06" db="EMBL/GenBank/DDBJ databases">
        <title>Draft genomic sequecing of Geomonas sp. Red745.</title>
        <authorList>
            <person name="Itoh H."/>
            <person name="Xu Z.X."/>
            <person name="Ushijima N."/>
            <person name="Masuda Y."/>
            <person name="Shiratori Y."/>
            <person name="Senoo K."/>
        </authorList>
    </citation>
    <scope>NUCLEOTIDE SEQUENCE [LARGE SCALE GENOMIC DNA]</scope>
    <source>
        <strain evidence="3">Red745</strain>
    </source>
</reference>
<gene>
    <name evidence="2" type="ORF">GMLC_31350</name>
</gene>
<evidence type="ECO:0000313" key="2">
    <source>
        <dbReference type="EMBL" id="GFO69556.1"/>
    </source>
</evidence>
<evidence type="ECO:0000256" key="1">
    <source>
        <dbReference type="SAM" id="SignalP"/>
    </source>
</evidence>
<dbReference type="Proteomes" id="UP000587586">
    <property type="component" value="Unassembled WGS sequence"/>
</dbReference>
<dbReference type="SUPFAM" id="SSF48695">
    <property type="entry name" value="Multiheme cytochromes"/>
    <property type="match status" value="1"/>
</dbReference>
<feature type="signal peptide" evidence="1">
    <location>
        <begin position="1"/>
        <end position="23"/>
    </location>
</feature>
<dbReference type="EMBL" id="BLXZ01000006">
    <property type="protein sequence ID" value="GFO69556.1"/>
    <property type="molecule type" value="Genomic_DNA"/>
</dbReference>
<keyword evidence="3" id="KW-1185">Reference proteome</keyword>
<feature type="chain" id="PRO_5028318852" evidence="1">
    <location>
        <begin position="24"/>
        <end position="228"/>
    </location>
</feature>
<proteinExistence type="predicted"/>
<keyword evidence="1" id="KW-0732">Signal</keyword>
<dbReference type="AlphaFoldDB" id="A0A6V8NAM1"/>
<comment type="caution">
    <text evidence="2">The sequence shown here is derived from an EMBL/GenBank/DDBJ whole genome shotgun (WGS) entry which is preliminary data.</text>
</comment>
<accession>A0A6V8NAM1</accession>
<protein>
    <submittedName>
        <fullName evidence="2">Cytochrome c</fullName>
    </submittedName>
</protein>
<evidence type="ECO:0000313" key="3">
    <source>
        <dbReference type="Proteomes" id="UP000587586"/>
    </source>
</evidence>
<dbReference type="RefSeq" id="WP_183362126.1">
    <property type="nucleotide sequence ID" value="NZ_BLXZ01000006.1"/>
</dbReference>